<accession>A0A6J7JU51</accession>
<dbReference type="Gene3D" id="3.30.230.10">
    <property type="match status" value="1"/>
</dbReference>
<dbReference type="PROSITE" id="PS51786">
    <property type="entry name" value="LON_PROTEOLYTIC"/>
    <property type="match status" value="1"/>
</dbReference>
<sequence length="355" mass="35759">MTRRTAALVVSIVVLLLLVGAASVLPVPYVRLAPGTPYNTLGEVDGVEIISISGTTTYPTSGNLDLTTVSESGGPYGTLTMGDVLLGLRNPAVRILPVEQVFPEPVDQTVVKEENAQAFDESQSAAVSAAMSYLHRPLVSQVTASSVTVGGPSDGIITPGDEIVSVAGVTVNDSAGVGTAVRSKPVGTPLTLVLRSAPTEGSPAADRTVTVTSAPRPDKPAVPYIGVTVATEYRASFPITFGLKDVGGPSAGMMFALGIVDKLTSGTLNGGRHVAGTGTIDPAGAVGAIGGIAQKVVGARDAGAELFLAPVENCADLVGVVPEGLTVTPVTSLSDAVKATEAWVAGRAVPVCPTP</sequence>
<dbReference type="Gene3D" id="2.30.42.10">
    <property type="match status" value="1"/>
</dbReference>
<name>A0A6J7JU51_9ZZZZ</name>
<dbReference type="SUPFAM" id="SSF50156">
    <property type="entry name" value="PDZ domain-like"/>
    <property type="match status" value="1"/>
</dbReference>
<dbReference type="GO" id="GO:0004252">
    <property type="term" value="F:serine-type endopeptidase activity"/>
    <property type="evidence" value="ECO:0007669"/>
    <property type="project" value="InterPro"/>
</dbReference>
<dbReference type="GO" id="GO:0006508">
    <property type="term" value="P:proteolysis"/>
    <property type="evidence" value="ECO:0007669"/>
    <property type="project" value="InterPro"/>
</dbReference>
<dbReference type="InterPro" id="IPR020568">
    <property type="entry name" value="Ribosomal_Su5_D2-typ_SF"/>
</dbReference>
<dbReference type="Pfam" id="PF05362">
    <property type="entry name" value="Lon_C"/>
    <property type="match status" value="1"/>
</dbReference>
<dbReference type="GO" id="GO:0005524">
    <property type="term" value="F:ATP binding"/>
    <property type="evidence" value="ECO:0007669"/>
    <property type="project" value="InterPro"/>
</dbReference>
<dbReference type="InterPro" id="IPR027065">
    <property type="entry name" value="Lon_Prtase"/>
</dbReference>
<dbReference type="GO" id="GO:0030163">
    <property type="term" value="P:protein catabolic process"/>
    <property type="evidence" value="ECO:0007669"/>
    <property type="project" value="InterPro"/>
</dbReference>
<dbReference type="PANTHER" id="PTHR10046">
    <property type="entry name" value="ATP DEPENDENT LON PROTEASE FAMILY MEMBER"/>
    <property type="match status" value="1"/>
</dbReference>
<feature type="domain" description="Lon proteolytic" evidence="1">
    <location>
        <begin position="245"/>
        <end position="343"/>
    </location>
</feature>
<proteinExistence type="predicted"/>
<dbReference type="AlphaFoldDB" id="A0A6J7JU51"/>
<dbReference type="GO" id="GO:0004176">
    <property type="term" value="F:ATP-dependent peptidase activity"/>
    <property type="evidence" value="ECO:0007669"/>
    <property type="project" value="InterPro"/>
</dbReference>
<dbReference type="SUPFAM" id="SSF54211">
    <property type="entry name" value="Ribosomal protein S5 domain 2-like"/>
    <property type="match status" value="1"/>
</dbReference>
<evidence type="ECO:0000313" key="2">
    <source>
        <dbReference type="EMBL" id="CAB4946129.1"/>
    </source>
</evidence>
<evidence type="ECO:0000259" key="1">
    <source>
        <dbReference type="PROSITE" id="PS51786"/>
    </source>
</evidence>
<organism evidence="2">
    <name type="scientific">freshwater metagenome</name>
    <dbReference type="NCBI Taxonomy" id="449393"/>
    <lineage>
        <taxon>unclassified sequences</taxon>
        <taxon>metagenomes</taxon>
        <taxon>ecological metagenomes</taxon>
    </lineage>
</organism>
<dbReference type="EMBL" id="CAFBNF010000121">
    <property type="protein sequence ID" value="CAB4946129.1"/>
    <property type="molecule type" value="Genomic_DNA"/>
</dbReference>
<protein>
    <submittedName>
        <fullName evidence="2">Unannotated protein</fullName>
    </submittedName>
</protein>
<dbReference type="InterPro" id="IPR008269">
    <property type="entry name" value="Lon_proteolytic"/>
</dbReference>
<dbReference type="InterPro" id="IPR036034">
    <property type="entry name" value="PDZ_sf"/>
</dbReference>
<reference evidence="2" key="1">
    <citation type="submission" date="2020-05" db="EMBL/GenBank/DDBJ databases">
        <authorList>
            <person name="Chiriac C."/>
            <person name="Salcher M."/>
            <person name="Ghai R."/>
            <person name="Kavagutti S V."/>
        </authorList>
    </citation>
    <scope>NUCLEOTIDE SEQUENCE</scope>
</reference>
<gene>
    <name evidence="2" type="ORF">UFOPK3773_01138</name>
</gene>
<dbReference type="InterPro" id="IPR014721">
    <property type="entry name" value="Ribsml_uS5_D2-typ_fold_subgr"/>
</dbReference>